<proteinExistence type="predicted"/>
<dbReference type="STRING" id="1797472.A2215_01365"/>
<protein>
    <submittedName>
        <fullName evidence="1">Uncharacterized protein</fullName>
    </submittedName>
</protein>
<evidence type="ECO:0000313" key="1">
    <source>
        <dbReference type="EMBL" id="OGD63969.1"/>
    </source>
</evidence>
<comment type="caution">
    <text evidence="1">The sequence shown here is derived from an EMBL/GenBank/DDBJ whole genome shotgun (WGS) entry which is preliminary data.</text>
</comment>
<dbReference type="EMBL" id="MEZY01000028">
    <property type="protein sequence ID" value="OGD63969.1"/>
    <property type="molecule type" value="Genomic_DNA"/>
</dbReference>
<name>A0A1F5E977_9BACT</name>
<reference evidence="1 2" key="1">
    <citation type="journal article" date="2016" name="Nat. Commun.">
        <title>Thousands of microbial genomes shed light on interconnected biogeochemical processes in an aquifer system.</title>
        <authorList>
            <person name="Anantharaman K."/>
            <person name="Brown C.T."/>
            <person name="Hug L.A."/>
            <person name="Sharon I."/>
            <person name="Castelle C.J."/>
            <person name="Probst A.J."/>
            <person name="Thomas B.C."/>
            <person name="Singh A."/>
            <person name="Wilkins M.J."/>
            <person name="Karaoz U."/>
            <person name="Brodie E.L."/>
            <person name="Williams K.H."/>
            <person name="Hubbard S.S."/>
            <person name="Banfield J.F."/>
        </authorList>
    </citation>
    <scope>NUCLEOTIDE SEQUENCE [LARGE SCALE GENOMIC DNA]</scope>
</reference>
<accession>A0A1F5E977</accession>
<evidence type="ECO:0000313" key="2">
    <source>
        <dbReference type="Proteomes" id="UP000178583"/>
    </source>
</evidence>
<sequence length="105" mass="12039">MLKTMANKQLKLIDLGIVLATRDIARFVMQTAENQKYEAISFQDAVSCSRSFLDELYVISQKNHIRLVDMPDTILPLLDIIERSHKSQKVFAPRIKVRVSDTTFA</sequence>
<gene>
    <name evidence="1" type="ORF">A2215_01365</name>
</gene>
<dbReference type="Proteomes" id="UP000178583">
    <property type="component" value="Unassembled WGS sequence"/>
</dbReference>
<organism evidence="1 2">
    <name type="scientific">Candidatus Berkelbacteria bacterium RIFOXYA2_FULL_43_10</name>
    <dbReference type="NCBI Taxonomy" id="1797472"/>
    <lineage>
        <taxon>Bacteria</taxon>
        <taxon>Candidatus Berkelbacteria</taxon>
    </lineage>
</organism>
<dbReference type="AlphaFoldDB" id="A0A1F5E977"/>